<evidence type="ECO:0000256" key="12">
    <source>
        <dbReference type="ARBA" id="ARBA00023027"/>
    </source>
</evidence>
<evidence type="ECO:0000256" key="1">
    <source>
        <dbReference type="ARBA" id="ARBA00003257"/>
    </source>
</evidence>
<dbReference type="InterPro" id="IPR003945">
    <property type="entry name" value="NU5C-like"/>
</dbReference>
<evidence type="ECO:0000313" key="21">
    <source>
        <dbReference type="EMBL" id="ADL63035.1"/>
    </source>
</evidence>
<feature type="transmembrane region" description="Helical" evidence="18">
    <location>
        <begin position="320"/>
        <end position="339"/>
    </location>
</feature>
<keyword evidence="8" id="KW-0999">Mitochondrion inner membrane</keyword>
<keyword evidence="10" id="KW-0249">Electron transport</keyword>
<evidence type="ECO:0000256" key="4">
    <source>
        <dbReference type="ARBA" id="ARBA00021096"/>
    </source>
</evidence>
<dbReference type="PANTHER" id="PTHR42829">
    <property type="entry name" value="NADH-UBIQUINONE OXIDOREDUCTASE CHAIN 5"/>
    <property type="match status" value="1"/>
</dbReference>
<evidence type="ECO:0000259" key="20">
    <source>
        <dbReference type="Pfam" id="PF06455"/>
    </source>
</evidence>
<gene>
    <name evidence="21" type="primary">ND5</name>
</gene>
<evidence type="ECO:0000256" key="14">
    <source>
        <dbReference type="ARBA" id="ARBA00023128"/>
    </source>
</evidence>
<comment type="catalytic activity">
    <reaction evidence="17">
        <text>a ubiquinone + NADH + 5 H(+)(in) = a ubiquinol + NAD(+) + 4 H(+)(out)</text>
        <dbReference type="Rhea" id="RHEA:29091"/>
        <dbReference type="Rhea" id="RHEA-COMP:9565"/>
        <dbReference type="Rhea" id="RHEA-COMP:9566"/>
        <dbReference type="ChEBI" id="CHEBI:15378"/>
        <dbReference type="ChEBI" id="CHEBI:16389"/>
        <dbReference type="ChEBI" id="CHEBI:17976"/>
        <dbReference type="ChEBI" id="CHEBI:57540"/>
        <dbReference type="ChEBI" id="CHEBI:57945"/>
        <dbReference type="EC" id="7.1.1.2"/>
    </reaction>
</comment>
<geneLocation type="mitochondrion" evidence="21"/>
<protein>
    <recommendedName>
        <fullName evidence="4">NADH-ubiquinone oxidoreductase chain 5</fullName>
        <ecNumber evidence="3">7.1.1.2</ecNumber>
    </recommendedName>
    <alternativeName>
        <fullName evidence="16">NADH dehydrogenase subunit 5</fullName>
    </alternativeName>
</protein>
<keyword evidence="14 21" id="KW-0496">Mitochondrion</keyword>
<dbReference type="InterPro" id="IPR001750">
    <property type="entry name" value="ND/Mrp_TM"/>
</dbReference>
<dbReference type="EMBL" id="HM451248">
    <property type="protein sequence ID" value="ADL63035.1"/>
    <property type="molecule type" value="Genomic_DNA"/>
</dbReference>
<keyword evidence="5" id="KW-0813">Transport</keyword>
<evidence type="ECO:0000256" key="6">
    <source>
        <dbReference type="ARBA" id="ARBA00022660"/>
    </source>
</evidence>
<dbReference type="EC" id="7.1.1.2" evidence="3"/>
<feature type="transmembrane region" description="Helical" evidence="18">
    <location>
        <begin position="252"/>
        <end position="275"/>
    </location>
</feature>
<keyword evidence="6" id="KW-0679">Respiratory chain</keyword>
<feature type="non-terminal residue" evidence="21">
    <location>
        <position position="1"/>
    </location>
</feature>
<dbReference type="Pfam" id="PF00361">
    <property type="entry name" value="Proton_antipo_M"/>
    <property type="match status" value="1"/>
</dbReference>
<feature type="domain" description="NADH:quinone oxidoreductase/Mrp antiporter transmembrane" evidence="19">
    <location>
        <begin position="9"/>
        <end position="153"/>
    </location>
</feature>
<feature type="transmembrane region" description="Helical" evidence="18">
    <location>
        <begin position="193"/>
        <end position="213"/>
    </location>
</feature>
<comment type="subcellular location">
    <subcellularLocation>
        <location evidence="2">Mitochondrion inner membrane</location>
        <topology evidence="2">Multi-pass membrane protein</topology>
    </subcellularLocation>
</comment>
<keyword evidence="7 18" id="KW-0812">Transmembrane</keyword>
<evidence type="ECO:0000256" key="16">
    <source>
        <dbReference type="ARBA" id="ARBA00031027"/>
    </source>
</evidence>
<sequence>RFNNSLSLELLMFLLFFSSLTMFLSGLAANFEVDLKKIIALSTLKQLGLMMSILALGEVLLSFFHLLMHALFKALLFMCAGSVIHSLNNNQDIRVMGSLLKFFPLTSCFFNICNMCLCGLPFFSGFYSKDLILEFVSMGYLNCYIYFMFYISSGLTVSYSVRLIYYTMAGDLMGLSYFSFYEFKNLIKGMGGLILNTIFMGSLVSWVIFPSPYFICLPLFMKCFVLLNIFIGGFVGQLIYNVRVNEISLSSGFLGMVYFFSSILNLFNLSTFGVIKFTLKTSGMMNVMGEQGWLEYYGSQNLFFLLKKSSAFMNFSNMKVFMILILIWIFLLICFNSLLE</sequence>
<proteinExistence type="predicted"/>
<feature type="transmembrane region" description="Helical" evidence="18">
    <location>
        <begin position="102"/>
        <end position="124"/>
    </location>
</feature>
<evidence type="ECO:0000256" key="9">
    <source>
        <dbReference type="ARBA" id="ARBA00022967"/>
    </source>
</evidence>
<feature type="transmembrane region" description="Helical" evidence="18">
    <location>
        <begin position="219"/>
        <end position="240"/>
    </location>
</feature>
<evidence type="ECO:0000256" key="7">
    <source>
        <dbReference type="ARBA" id="ARBA00022692"/>
    </source>
</evidence>
<dbReference type="Pfam" id="PF06455">
    <property type="entry name" value="NADH5_C"/>
    <property type="match status" value="1"/>
</dbReference>
<evidence type="ECO:0000256" key="5">
    <source>
        <dbReference type="ARBA" id="ARBA00022448"/>
    </source>
</evidence>
<keyword evidence="12" id="KW-0520">NAD</keyword>
<dbReference type="GO" id="GO:0042773">
    <property type="term" value="P:ATP synthesis coupled electron transport"/>
    <property type="evidence" value="ECO:0007669"/>
    <property type="project" value="InterPro"/>
</dbReference>
<name>E3ULA1_9COLE</name>
<organism evidence="21">
    <name type="scientific">Scarelus crudus</name>
    <dbReference type="NCBI Taxonomy" id="869253"/>
    <lineage>
        <taxon>Eukaryota</taxon>
        <taxon>Metazoa</taxon>
        <taxon>Ecdysozoa</taxon>
        <taxon>Arthropoda</taxon>
        <taxon>Hexapoda</taxon>
        <taxon>Insecta</taxon>
        <taxon>Pterygota</taxon>
        <taxon>Neoptera</taxon>
        <taxon>Endopterygota</taxon>
        <taxon>Coleoptera</taxon>
        <taxon>Polyphaga</taxon>
        <taxon>Elateriformia</taxon>
        <taxon>Elateroidea</taxon>
        <taxon>Lycidae</taxon>
        <taxon>Leptolycinae</taxon>
        <taxon>Scarelus</taxon>
    </lineage>
</organism>
<dbReference type="InterPro" id="IPR010934">
    <property type="entry name" value="NADH_DH_su5_C"/>
</dbReference>
<dbReference type="GO" id="GO:0005743">
    <property type="term" value="C:mitochondrial inner membrane"/>
    <property type="evidence" value="ECO:0007669"/>
    <property type="project" value="UniProtKB-SubCell"/>
</dbReference>
<evidence type="ECO:0000256" key="13">
    <source>
        <dbReference type="ARBA" id="ARBA00023075"/>
    </source>
</evidence>
<evidence type="ECO:0000256" key="10">
    <source>
        <dbReference type="ARBA" id="ARBA00022982"/>
    </source>
</evidence>
<feature type="domain" description="NADH dehydrogenase subunit 5 C-terminal" evidence="20">
    <location>
        <begin position="159"/>
        <end position="335"/>
    </location>
</feature>
<dbReference type="GO" id="GO:0003954">
    <property type="term" value="F:NADH dehydrogenase activity"/>
    <property type="evidence" value="ECO:0007669"/>
    <property type="project" value="TreeGrafter"/>
</dbReference>
<accession>E3ULA1</accession>
<evidence type="ECO:0000259" key="19">
    <source>
        <dbReference type="Pfam" id="PF00361"/>
    </source>
</evidence>
<evidence type="ECO:0000256" key="2">
    <source>
        <dbReference type="ARBA" id="ARBA00004448"/>
    </source>
</evidence>
<dbReference type="AlphaFoldDB" id="E3ULA1"/>
<evidence type="ECO:0000256" key="18">
    <source>
        <dbReference type="SAM" id="Phobius"/>
    </source>
</evidence>
<evidence type="ECO:0000256" key="3">
    <source>
        <dbReference type="ARBA" id="ARBA00012944"/>
    </source>
</evidence>
<comment type="function">
    <text evidence="1">Core subunit of the mitochondrial membrane respiratory chain NADH dehydrogenase (Complex I) that is believed to belong to the minimal assembly required for catalysis. Complex I functions in the transfer of electrons from NADH to the respiratory chain. The immediate electron acceptor for the enzyme is believed to be ubiquinone.</text>
</comment>
<evidence type="ECO:0000256" key="8">
    <source>
        <dbReference type="ARBA" id="ARBA00022792"/>
    </source>
</evidence>
<feature type="transmembrane region" description="Helical" evidence="18">
    <location>
        <begin position="12"/>
        <end position="35"/>
    </location>
</feature>
<dbReference type="PANTHER" id="PTHR42829:SF2">
    <property type="entry name" value="NADH-UBIQUINONE OXIDOREDUCTASE CHAIN 5"/>
    <property type="match status" value="1"/>
</dbReference>
<evidence type="ECO:0000256" key="17">
    <source>
        <dbReference type="ARBA" id="ARBA00049551"/>
    </source>
</evidence>
<keyword evidence="15 18" id="KW-0472">Membrane</keyword>
<dbReference type="GO" id="GO:0008137">
    <property type="term" value="F:NADH dehydrogenase (ubiquinone) activity"/>
    <property type="evidence" value="ECO:0007669"/>
    <property type="project" value="UniProtKB-EC"/>
</dbReference>
<dbReference type="GO" id="GO:0015990">
    <property type="term" value="P:electron transport coupled proton transport"/>
    <property type="evidence" value="ECO:0007669"/>
    <property type="project" value="TreeGrafter"/>
</dbReference>
<keyword evidence="9" id="KW-1278">Translocase</keyword>
<reference evidence="21" key="1">
    <citation type="journal article" date="2010" name="Mol. Ecol.">
        <title>Evidence of extreme habitat stability in a Southeast Asian biodiversity hotspot based on the evolutionary analysis of neotenic net-winged beetles.</title>
        <authorList>
            <person name="Malohlava V."/>
            <person name="Bocak L."/>
        </authorList>
    </citation>
    <scope>NUCLEOTIDE SEQUENCE</scope>
</reference>
<keyword evidence="11 18" id="KW-1133">Transmembrane helix</keyword>
<keyword evidence="13" id="KW-0830">Ubiquinone</keyword>
<feature type="transmembrane region" description="Helical" evidence="18">
    <location>
        <begin position="47"/>
        <end position="68"/>
    </location>
</feature>
<evidence type="ECO:0000256" key="15">
    <source>
        <dbReference type="ARBA" id="ARBA00023136"/>
    </source>
</evidence>
<evidence type="ECO:0000256" key="11">
    <source>
        <dbReference type="ARBA" id="ARBA00022989"/>
    </source>
</evidence>